<dbReference type="Pfam" id="PF08818">
    <property type="entry name" value="DUF1801"/>
    <property type="match status" value="1"/>
</dbReference>
<dbReference type="SUPFAM" id="SSF159888">
    <property type="entry name" value="YdhG-like"/>
    <property type="match status" value="1"/>
</dbReference>
<dbReference type="AlphaFoldDB" id="A0A6G3QYI4"/>
<dbReference type="Gene3D" id="3.90.1150.200">
    <property type="match status" value="1"/>
</dbReference>
<proteinExistence type="predicted"/>
<protein>
    <submittedName>
        <fullName evidence="2">DUF1801 domain-containing protein</fullName>
    </submittedName>
</protein>
<dbReference type="EMBL" id="JAAGMD010000577">
    <property type="protein sequence ID" value="NEA88250.1"/>
    <property type="molecule type" value="Genomic_DNA"/>
</dbReference>
<reference evidence="2" key="1">
    <citation type="submission" date="2020-01" db="EMBL/GenBank/DDBJ databases">
        <title>Insect and environment-associated Actinomycetes.</title>
        <authorList>
            <person name="Currrie C."/>
            <person name="Chevrette M."/>
            <person name="Carlson C."/>
            <person name="Stubbendieck R."/>
            <person name="Wendt-Pienkowski E."/>
        </authorList>
    </citation>
    <scope>NUCLEOTIDE SEQUENCE</scope>
    <source>
        <strain evidence="2">SID14436</strain>
    </source>
</reference>
<accession>A0A6G3QYI4</accession>
<dbReference type="InterPro" id="IPR014922">
    <property type="entry name" value="YdhG-like"/>
</dbReference>
<name>A0A6G3QYI4_9ACTN</name>
<sequence length="122" mass="13564">MVQSNATDVDSYLTEVPEDRRGVLTRLRELCRAELTGFDEVMAYGMPAYVRGGGAAEIAFASQKQYISFYLMRGDVREAFEERLAGHDMGKGCLRFRKAGDVDLELVRDLLRATAAEPGAPR</sequence>
<feature type="domain" description="YdhG-like" evidence="1">
    <location>
        <begin position="20"/>
        <end position="113"/>
    </location>
</feature>
<comment type="caution">
    <text evidence="2">The sequence shown here is derived from an EMBL/GenBank/DDBJ whole genome shotgun (WGS) entry which is preliminary data.</text>
</comment>
<organism evidence="2">
    <name type="scientific">Streptomyces sp. SID14436</name>
    <dbReference type="NCBI Taxonomy" id="2706070"/>
    <lineage>
        <taxon>Bacteria</taxon>
        <taxon>Bacillati</taxon>
        <taxon>Actinomycetota</taxon>
        <taxon>Actinomycetes</taxon>
        <taxon>Kitasatosporales</taxon>
        <taxon>Streptomycetaceae</taxon>
        <taxon>Streptomyces</taxon>
    </lineage>
</organism>
<dbReference type="RefSeq" id="WP_164336791.1">
    <property type="nucleotide sequence ID" value="NZ_JAAGMD010000577.1"/>
</dbReference>
<gene>
    <name evidence="2" type="ORF">G3I53_19990</name>
</gene>
<evidence type="ECO:0000259" key="1">
    <source>
        <dbReference type="Pfam" id="PF08818"/>
    </source>
</evidence>
<evidence type="ECO:0000313" key="2">
    <source>
        <dbReference type="EMBL" id="NEA88250.1"/>
    </source>
</evidence>